<dbReference type="EMBL" id="CAJVPW010063107">
    <property type="protein sequence ID" value="CAG8784291.1"/>
    <property type="molecule type" value="Genomic_DNA"/>
</dbReference>
<proteinExistence type="predicted"/>
<feature type="non-terminal residue" evidence="1">
    <location>
        <position position="124"/>
    </location>
</feature>
<gene>
    <name evidence="1" type="ORF">SPELUC_LOCUS16646</name>
</gene>
<protein>
    <submittedName>
        <fullName evidence="1">2822_t:CDS:1</fullName>
    </submittedName>
</protein>
<sequence>MLNYIDWCRRYNDKLEAEGKGYYDKVSFYGLDLYSLHASCKAVIDYLQKVDPDAAQKARKRYGIFERFGKDTMTYAFAARYGLVESAEKEVVAVLKDLCQKRCEYLLKQLKDSGPIEEYQFAAE</sequence>
<organism evidence="1 2">
    <name type="scientific">Cetraspora pellucida</name>
    <dbReference type="NCBI Taxonomy" id="1433469"/>
    <lineage>
        <taxon>Eukaryota</taxon>
        <taxon>Fungi</taxon>
        <taxon>Fungi incertae sedis</taxon>
        <taxon>Mucoromycota</taxon>
        <taxon>Glomeromycotina</taxon>
        <taxon>Glomeromycetes</taxon>
        <taxon>Diversisporales</taxon>
        <taxon>Gigasporaceae</taxon>
        <taxon>Cetraspora</taxon>
    </lineage>
</organism>
<evidence type="ECO:0000313" key="2">
    <source>
        <dbReference type="Proteomes" id="UP000789366"/>
    </source>
</evidence>
<keyword evidence="2" id="KW-1185">Reference proteome</keyword>
<feature type="non-terminal residue" evidence="1">
    <location>
        <position position="1"/>
    </location>
</feature>
<accession>A0ACA9RBL2</accession>
<reference evidence="1" key="1">
    <citation type="submission" date="2021-06" db="EMBL/GenBank/DDBJ databases">
        <authorList>
            <person name="Kallberg Y."/>
            <person name="Tangrot J."/>
            <person name="Rosling A."/>
        </authorList>
    </citation>
    <scope>NUCLEOTIDE SEQUENCE</scope>
    <source>
        <strain evidence="1">28 12/20/2015</strain>
    </source>
</reference>
<comment type="caution">
    <text evidence="1">The sequence shown here is derived from an EMBL/GenBank/DDBJ whole genome shotgun (WGS) entry which is preliminary data.</text>
</comment>
<dbReference type="Proteomes" id="UP000789366">
    <property type="component" value="Unassembled WGS sequence"/>
</dbReference>
<evidence type="ECO:0000313" key="1">
    <source>
        <dbReference type="EMBL" id="CAG8784291.1"/>
    </source>
</evidence>
<name>A0ACA9RBL2_9GLOM</name>